<dbReference type="PRINTS" id="PR00382">
    <property type="entry name" value="LIPIDTRNSFER"/>
</dbReference>
<dbReference type="OrthoDB" id="1920459at2759"/>
<feature type="domain" description="Bifunctional inhibitor/plant lipid transfer protein/seed storage helical" evidence="5">
    <location>
        <begin position="27"/>
        <end position="115"/>
    </location>
</feature>
<feature type="signal peptide" evidence="4">
    <location>
        <begin position="1"/>
        <end position="23"/>
    </location>
</feature>
<evidence type="ECO:0000313" key="6">
    <source>
        <dbReference type="EMBL" id="KAB1215497.1"/>
    </source>
</evidence>
<sequence length="118" mass="12701">MAKQAKALAFFVLLLMVSGSAMGSFTCDTVLDDLNPCLSYLREEQAEPSAQCCNGAREVGSYFNSKTDRQAVCECLQVEGPRLGNIHVLRIMSLPVSCAVSVNLPPIGSDGRLDCSRL</sequence>
<keyword evidence="2" id="KW-1015">Disulfide bond</keyword>
<dbReference type="PANTHER" id="PTHR33076">
    <property type="entry name" value="NON-SPECIFIC LIPID-TRANSFER PROTEIN 2-RELATED"/>
    <property type="match status" value="1"/>
</dbReference>
<keyword evidence="3" id="KW-0813">Transport</keyword>
<dbReference type="InterPro" id="IPR036312">
    <property type="entry name" value="Bifun_inhib/LTP/seed_sf"/>
</dbReference>
<dbReference type="Pfam" id="PF00234">
    <property type="entry name" value="Tryp_alpha_amyl"/>
    <property type="match status" value="1"/>
</dbReference>
<evidence type="ECO:0000259" key="5">
    <source>
        <dbReference type="SMART" id="SM00499"/>
    </source>
</evidence>
<accession>A0A6A1VU98</accession>
<evidence type="ECO:0000256" key="1">
    <source>
        <dbReference type="ARBA" id="ARBA00009748"/>
    </source>
</evidence>
<dbReference type="SUPFAM" id="SSF47699">
    <property type="entry name" value="Bifunctional inhibitor/lipid-transfer protein/seed storage 2S albumin"/>
    <property type="match status" value="1"/>
</dbReference>
<keyword evidence="3" id="KW-0446">Lipid-binding</keyword>
<keyword evidence="7" id="KW-1185">Reference proteome</keyword>
<dbReference type="GO" id="GO:0006869">
    <property type="term" value="P:lipid transport"/>
    <property type="evidence" value="ECO:0007669"/>
    <property type="project" value="InterPro"/>
</dbReference>
<dbReference type="Gene3D" id="1.10.110.10">
    <property type="entry name" value="Plant lipid-transfer and hydrophobic proteins"/>
    <property type="match status" value="1"/>
</dbReference>
<dbReference type="Proteomes" id="UP000516437">
    <property type="component" value="Chromosome 4"/>
</dbReference>
<dbReference type="InterPro" id="IPR016140">
    <property type="entry name" value="Bifunc_inhib/LTP/seed_store"/>
</dbReference>
<proteinExistence type="inferred from homology"/>
<comment type="function">
    <text evidence="3">Plant non-specific lipid-transfer proteins transfer phospholipids as well as galactolipids across membranes. May play a role in wax or cutin deposition in the cell walls of expanding epidermal cells and certain secretory tissues.</text>
</comment>
<comment type="caution">
    <text evidence="6">The sequence shown here is derived from an EMBL/GenBank/DDBJ whole genome shotgun (WGS) entry which is preliminary data.</text>
</comment>
<evidence type="ECO:0000256" key="3">
    <source>
        <dbReference type="RuleBase" id="RU000628"/>
    </source>
</evidence>
<organism evidence="6 7">
    <name type="scientific">Morella rubra</name>
    <name type="common">Chinese bayberry</name>
    <dbReference type="NCBI Taxonomy" id="262757"/>
    <lineage>
        <taxon>Eukaryota</taxon>
        <taxon>Viridiplantae</taxon>
        <taxon>Streptophyta</taxon>
        <taxon>Embryophyta</taxon>
        <taxon>Tracheophyta</taxon>
        <taxon>Spermatophyta</taxon>
        <taxon>Magnoliopsida</taxon>
        <taxon>eudicotyledons</taxon>
        <taxon>Gunneridae</taxon>
        <taxon>Pentapetalae</taxon>
        <taxon>rosids</taxon>
        <taxon>fabids</taxon>
        <taxon>Fagales</taxon>
        <taxon>Myricaceae</taxon>
        <taxon>Morella</taxon>
    </lineage>
</organism>
<evidence type="ECO:0000256" key="4">
    <source>
        <dbReference type="SAM" id="SignalP"/>
    </source>
</evidence>
<dbReference type="InterPro" id="IPR000528">
    <property type="entry name" value="Plant_nsLTP"/>
</dbReference>
<evidence type="ECO:0000256" key="2">
    <source>
        <dbReference type="ARBA" id="ARBA00023157"/>
    </source>
</evidence>
<dbReference type="AlphaFoldDB" id="A0A6A1VU98"/>
<comment type="similarity">
    <text evidence="1 3">Belongs to the plant LTP family.</text>
</comment>
<dbReference type="CDD" id="cd01960">
    <property type="entry name" value="nsLTP1"/>
    <property type="match status" value="1"/>
</dbReference>
<name>A0A6A1VU98_9ROSI</name>
<gene>
    <name evidence="6" type="ORF">CJ030_MR4G002290</name>
</gene>
<dbReference type="EMBL" id="RXIC02000022">
    <property type="protein sequence ID" value="KAB1215497.1"/>
    <property type="molecule type" value="Genomic_DNA"/>
</dbReference>
<dbReference type="SMART" id="SM00499">
    <property type="entry name" value="AAI"/>
    <property type="match status" value="1"/>
</dbReference>
<keyword evidence="4" id="KW-0732">Signal</keyword>
<feature type="chain" id="PRO_5025614827" description="Non-specific lipid-transfer protein" evidence="4">
    <location>
        <begin position="24"/>
        <end position="118"/>
    </location>
</feature>
<protein>
    <recommendedName>
        <fullName evidence="3">Non-specific lipid-transfer protein</fullName>
    </recommendedName>
</protein>
<reference evidence="6 7" key="1">
    <citation type="journal article" date="2019" name="Plant Biotechnol. J.">
        <title>The red bayberry genome and genetic basis of sex determination.</title>
        <authorList>
            <person name="Jia H.M."/>
            <person name="Jia H.J."/>
            <person name="Cai Q.L."/>
            <person name="Wang Y."/>
            <person name="Zhao H.B."/>
            <person name="Yang W.F."/>
            <person name="Wang G.Y."/>
            <person name="Li Y.H."/>
            <person name="Zhan D.L."/>
            <person name="Shen Y.T."/>
            <person name="Niu Q.F."/>
            <person name="Chang L."/>
            <person name="Qiu J."/>
            <person name="Zhao L."/>
            <person name="Xie H.B."/>
            <person name="Fu W.Y."/>
            <person name="Jin J."/>
            <person name="Li X.W."/>
            <person name="Jiao Y."/>
            <person name="Zhou C.C."/>
            <person name="Tu T."/>
            <person name="Chai C.Y."/>
            <person name="Gao J.L."/>
            <person name="Fan L.J."/>
            <person name="van de Weg E."/>
            <person name="Wang J.Y."/>
            <person name="Gao Z.S."/>
        </authorList>
    </citation>
    <scope>NUCLEOTIDE SEQUENCE [LARGE SCALE GENOMIC DNA]</scope>
    <source>
        <tissue evidence="6">Leaves</tissue>
    </source>
</reference>
<evidence type="ECO:0000313" key="7">
    <source>
        <dbReference type="Proteomes" id="UP000516437"/>
    </source>
</evidence>
<dbReference type="GO" id="GO:0008289">
    <property type="term" value="F:lipid binding"/>
    <property type="evidence" value="ECO:0007669"/>
    <property type="project" value="UniProtKB-KW"/>
</dbReference>